<keyword evidence="2 4" id="KW-0863">Zinc-finger</keyword>
<evidence type="ECO:0000256" key="2">
    <source>
        <dbReference type="ARBA" id="ARBA00022771"/>
    </source>
</evidence>
<proteinExistence type="predicted"/>
<feature type="compositionally biased region" description="Basic and acidic residues" evidence="5">
    <location>
        <begin position="132"/>
        <end position="145"/>
    </location>
</feature>
<evidence type="ECO:0000259" key="6">
    <source>
        <dbReference type="PROSITE" id="PS50966"/>
    </source>
</evidence>
<dbReference type="PROSITE" id="PS50966">
    <property type="entry name" value="ZF_SWIM"/>
    <property type="match status" value="1"/>
</dbReference>
<dbReference type="Proteomes" id="UP001408789">
    <property type="component" value="Unassembled WGS sequence"/>
</dbReference>
<dbReference type="GO" id="GO:0008270">
    <property type="term" value="F:zinc ion binding"/>
    <property type="evidence" value="ECO:0007669"/>
    <property type="project" value="UniProtKB-KW"/>
</dbReference>
<accession>A0AAP0CTB7</accession>
<evidence type="ECO:0000256" key="1">
    <source>
        <dbReference type="ARBA" id="ARBA00022723"/>
    </source>
</evidence>
<protein>
    <recommendedName>
        <fullName evidence="6">SWIM-type domain-containing protein</fullName>
    </recommendedName>
</protein>
<feature type="compositionally biased region" description="Basic and acidic residues" evidence="5">
    <location>
        <begin position="30"/>
        <end position="41"/>
    </location>
</feature>
<dbReference type="PANTHER" id="PTHR47718">
    <property type="entry name" value="OS01G0519700 PROTEIN"/>
    <property type="match status" value="1"/>
</dbReference>
<evidence type="ECO:0000256" key="4">
    <source>
        <dbReference type="PROSITE-ProRule" id="PRU00325"/>
    </source>
</evidence>
<feature type="region of interest" description="Disordered" evidence="5">
    <location>
        <begin position="110"/>
        <end position="145"/>
    </location>
</feature>
<gene>
    <name evidence="7" type="ORF">SSX86_019808</name>
</gene>
<dbReference type="PANTHER" id="PTHR47718:SF17">
    <property type="entry name" value="PROTEIN FAR1-RELATED SEQUENCE 5-LIKE"/>
    <property type="match status" value="1"/>
</dbReference>
<dbReference type="Pfam" id="PF04434">
    <property type="entry name" value="SWIM"/>
    <property type="match status" value="1"/>
</dbReference>
<keyword evidence="8" id="KW-1185">Reference proteome</keyword>
<feature type="region of interest" description="Disordered" evidence="5">
    <location>
        <begin position="1"/>
        <end position="89"/>
    </location>
</feature>
<feature type="compositionally biased region" description="Basic and acidic residues" evidence="5">
    <location>
        <begin position="110"/>
        <end position="122"/>
    </location>
</feature>
<keyword evidence="3" id="KW-0862">Zinc</keyword>
<dbReference type="AlphaFoldDB" id="A0AAP0CTB7"/>
<feature type="compositionally biased region" description="Acidic residues" evidence="5">
    <location>
        <begin position="42"/>
        <end position="53"/>
    </location>
</feature>
<evidence type="ECO:0000313" key="7">
    <source>
        <dbReference type="EMBL" id="KAK9062620.1"/>
    </source>
</evidence>
<feature type="domain" description="SWIM-type" evidence="6">
    <location>
        <begin position="157"/>
        <end position="193"/>
    </location>
</feature>
<reference evidence="7 8" key="1">
    <citation type="submission" date="2024-04" db="EMBL/GenBank/DDBJ databases">
        <title>The reference genome of an endangered Asteraceae, Deinandra increscens subsp. villosa, native to the Central Coast of California.</title>
        <authorList>
            <person name="Guilliams M."/>
            <person name="Hasenstab-Lehman K."/>
            <person name="Meyer R."/>
            <person name="Mcevoy S."/>
        </authorList>
    </citation>
    <scope>NUCLEOTIDE SEQUENCE [LARGE SCALE GENOMIC DNA]</scope>
    <source>
        <tissue evidence="7">Leaf</tissue>
    </source>
</reference>
<evidence type="ECO:0000313" key="8">
    <source>
        <dbReference type="Proteomes" id="UP001408789"/>
    </source>
</evidence>
<dbReference type="EMBL" id="JBCNJP010000019">
    <property type="protein sequence ID" value="KAK9062620.1"/>
    <property type="molecule type" value="Genomic_DNA"/>
</dbReference>
<organism evidence="7 8">
    <name type="scientific">Deinandra increscens subsp. villosa</name>
    <dbReference type="NCBI Taxonomy" id="3103831"/>
    <lineage>
        <taxon>Eukaryota</taxon>
        <taxon>Viridiplantae</taxon>
        <taxon>Streptophyta</taxon>
        <taxon>Embryophyta</taxon>
        <taxon>Tracheophyta</taxon>
        <taxon>Spermatophyta</taxon>
        <taxon>Magnoliopsida</taxon>
        <taxon>eudicotyledons</taxon>
        <taxon>Gunneridae</taxon>
        <taxon>Pentapetalae</taxon>
        <taxon>asterids</taxon>
        <taxon>campanulids</taxon>
        <taxon>Asterales</taxon>
        <taxon>Asteraceae</taxon>
        <taxon>Asteroideae</taxon>
        <taxon>Heliantheae alliance</taxon>
        <taxon>Madieae</taxon>
        <taxon>Madiinae</taxon>
        <taxon>Deinandra</taxon>
    </lineage>
</organism>
<sequence>MEKLNEKYTTAVKMPIDKGDSNEGENNDDLLVKEDESIHENIDDENADGEDNANDAQKDGKNAKGKKIMNKPTGRQNRKRQLRKKDDNDAELVQNVITYTECNATKNQEGKKKVLKKTLDVTKRRRSSRKTTQTDEQKSDKEVGKGKDIIKDLNEAHQVMFRAEDLTASCSCRRFEQYGLLCRHVFNVLRFSDVFEFPRKYILRRWIREAVPNVDTLPMVGINGVPDFDYHVDVVIRDIMFSTEYVINKLVRDMENYSFRDHMKEYMSNVDATHKIVPKATRKERFAIYAGYDKITLATVRRPVGIRFKGYGSGKRMKSQREKAIIQAWKRERERKCTCC</sequence>
<dbReference type="SMART" id="SM00575">
    <property type="entry name" value="ZnF_PMZ"/>
    <property type="match status" value="1"/>
</dbReference>
<comment type="caution">
    <text evidence="7">The sequence shown here is derived from an EMBL/GenBank/DDBJ whole genome shotgun (WGS) entry which is preliminary data.</text>
</comment>
<keyword evidence="1" id="KW-0479">Metal-binding</keyword>
<dbReference type="InterPro" id="IPR006564">
    <property type="entry name" value="Znf_PMZ"/>
</dbReference>
<evidence type="ECO:0000256" key="3">
    <source>
        <dbReference type="ARBA" id="ARBA00022833"/>
    </source>
</evidence>
<name>A0AAP0CTB7_9ASTR</name>
<evidence type="ECO:0000256" key="5">
    <source>
        <dbReference type="SAM" id="MobiDB-lite"/>
    </source>
</evidence>
<dbReference type="InterPro" id="IPR007527">
    <property type="entry name" value="Znf_SWIM"/>
</dbReference>